<reference evidence="4" key="2">
    <citation type="submission" date="2020-11" db="EMBL/GenBank/DDBJ databases">
        <authorList>
            <person name="McCartney M.A."/>
            <person name="Auch B."/>
            <person name="Kono T."/>
            <person name="Mallez S."/>
            <person name="Becker A."/>
            <person name="Gohl D.M."/>
            <person name="Silverstein K.A.T."/>
            <person name="Koren S."/>
            <person name="Bechman K.B."/>
            <person name="Herman A."/>
            <person name="Abrahante J.E."/>
            <person name="Garbe J."/>
        </authorList>
    </citation>
    <scope>NUCLEOTIDE SEQUENCE</scope>
    <source>
        <strain evidence="4">Duluth1</strain>
        <tissue evidence="4">Whole animal</tissue>
    </source>
</reference>
<sequence>MPRFLPMGSRPPYLPLDDESLNSDERVLLDQTFSEDIPAGYISGLEQEPESSCKCCARNQIYLRLPRINLAYFKNIQWQKRIDMILSVFCLLIMLVVSVGLGAYAVFKKEPGLLIDKSYRAFRIPQHEASMGWGAFQAAKRNMSNGYMSGDLPKKFQWLFGDHAPGNGANGKRVKRDSPGNQYISVAPRQSSPRWKMQVVFLAEDGENMFTRERLQQVHEVEKQIIAHKQFTEFCFKDLYHPVIQADPAIKAISGCAPLNSLMGYFYPSRDDNGNVYYDGLGENMDNIDSALKLAMTSTKFYYYVDDKVNSSYMKSRLIRTEVIFGAPLEGYSTAYLDKDKQTEKYKEFVVSYIDMFSKASSKEISVLYGGNEIFDYEVEMTFWRDVKLALYALLAIFLLMLVLTSGSLWLTFWGFLSVLLSAPLAIFFYHVVFSIQALGILNGAAAFVILGIGVDDVFVFINIFRQAEHIDNPRERTLYTLRTAGKATFFTSFTTAAAFAANIASMIPAVHDFGLFMSLIVANCWVTVMVIMPAALYTWQAVFKHWEDKLCRIMCCCLPKIACRGMSVPADMANFLDNSNHGNQAVRTREVNLEDEDDDVAMLTMENPRQYGETEVDDPLIQVDPDPLRLPDDLDPKMSGGLGSTLQAILYYYVAIPVIKGRWIILVITTLLLCVSLGLLTQLKASTKPPQFFRSDTNIQRLLDLKTKYSAMDTVQCNSCSAIYSLGMKEATDGKVAQNPTLPFFQPIPESSPLEMTTHRANTSLEMNTNPPPALPPVHATTKTTIHLPTTHNNPTTIPPISHQPSSKPPSISHHPITTTRPTVPVSTPNTNPNKPFRNPTTHRPNPPKSVPENYDVCKDVDCSHPKERPLLETGATVYVVLGVKNFQWSKSDVGHVLSEDMGEVQFDPAFSAAYDFTNPALLGHLAELCTLCWKIANNSDLVKNGSAQCLPTDYLPGILNTALYKAVSLVPACANLPKAAHIYGNQQPAHSMGGLTSSGTAALWISFAFESTTSKSQSYFEAHKEYLKWEAFLGDIKKGLAPNSPLKSMFQTSEFWPEVFMEIVAVDSAIYGVVLSMVICMIAVVIFTRHIVLLFIIFISITEMICLVVGLFYVLGWEVGGVEAISLSILVGSSVDYCVHLVEGYILAAEACPVKD</sequence>
<dbReference type="AlphaFoldDB" id="A0A9D4JUH9"/>
<keyword evidence="2" id="KW-0812">Transmembrane</keyword>
<feature type="transmembrane region" description="Helical" evidence="2">
    <location>
        <begin position="1094"/>
        <end position="1117"/>
    </location>
</feature>
<feature type="transmembrane region" description="Helical" evidence="2">
    <location>
        <begin position="664"/>
        <end position="684"/>
    </location>
</feature>
<feature type="compositionally biased region" description="Low complexity" evidence="1">
    <location>
        <begin position="788"/>
        <end position="837"/>
    </location>
</feature>
<feature type="domain" description="SSD" evidence="3">
    <location>
        <begin position="391"/>
        <end position="539"/>
    </location>
</feature>
<dbReference type="Gene3D" id="1.20.1640.10">
    <property type="entry name" value="Multidrug efflux transporter AcrB transmembrane domain"/>
    <property type="match status" value="2"/>
</dbReference>
<dbReference type="Proteomes" id="UP000828390">
    <property type="component" value="Unassembled WGS sequence"/>
</dbReference>
<evidence type="ECO:0000256" key="2">
    <source>
        <dbReference type="SAM" id="Phobius"/>
    </source>
</evidence>
<feature type="compositionally biased region" description="Polar residues" evidence="1">
    <location>
        <begin position="179"/>
        <end position="189"/>
    </location>
</feature>
<dbReference type="InterPro" id="IPR000731">
    <property type="entry name" value="SSD"/>
</dbReference>
<proteinExistence type="predicted"/>
<protein>
    <recommendedName>
        <fullName evidence="3">SSD domain-containing protein</fullName>
    </recommendedName>
</protein>
<evidence type="ECO:0000259" key="3">
    <source>
        <dbReference type="PROSITE" id="PS50156"/>
    </source>
</evidence>
<feature type="region of interest" description="Disordered" evidence="1">
    <location>
        <begin position="788"/>
        <end position="853"/>
    </location>
</feature>
<gene>
    <name evidence="4" type="ORF">DPMN_126468</name>
</gene>
<dbReference type="GO" id="GO:0016020">
    <property type="term" value="C:membrane"/>
    <property type="evidence" value="ECO:0007669"/>
    <property type="project" value="InterPro"/>
</dbReference>
<feature type="region of interest" description="Disordered" evidence="1">
    <location>
        <begin position="168"/>
        <end position="189"/>
    </location>
</feature>
<feature type="transmembrane region" description="Helical" evidence="2">
    <location>
        <begin position="84"/>
        <end position="107"/>
    </location>
</feature>
<feature type="transmembrane region" description="Helical" evidence="2">
    <location>
        <begin position="516"/>
        <end position="540"/>
    </location>
</feature>
<comment type="caution">
    <text evidence="4">The sequence shown here is derived from an EMBL/GenBank/DDBJ whole genome shotgun (WGS) entry which is preliminary data.</text>
</comment>
<feature type="non-terminal residue" evidence="4">
    <location>
        <position position="1158"/>
    </location>
</feature>
<dbReference type="PROSITE" id="PS50156">
    <property type="entry name" value="SSD"/>
    <property type="match status" value="1"/>
</dbReference>
<accession>A0A9D4JUH9</accession>
<dbReference type="GO" id="GO:0005737">
    <property type="term" value="C:cytoplasm"/>
    <property type="evidence" value="ECO:0007669"/>
    <property type="project" value="TreeGrafter"/>
</dbReference>
<dbReference type="PANTHER" id="PTHR46687">
    <property type="entry name" value="PROTEIN DISPATCHED HOMOLOG 3"/>
    <property type="match status" value="1"/>
</dbReference>
<dbReference type="EMBL" id="JAIWYP010000005">
    <property type="protein sequence ID" value="KAH3824631.1"/>
    <property type="molecule type" value="Genomic_DNA"/>
</dbReference>
<organism evidence="4 5">
    <name type="scientific">Dreissena polymorpha</name>
    <name type="common">Zebra mussel</name>
    <name type="synonym">Mytilus polymorpha</name>
    <dbReference type="NCBI Taxonomy" id="45954"/>
    <lineage>
        <taxon>Eukaryota</taxon>
        <taxon>Metazoa</taxon>
        <taxon>Spiralia</taxon>
        <taxon>Lophotrochozoa</taxon>
        <taxon>Mollusca</taxon>
        <taxon>Bivalvia</taxon>
        <taxon>Autobranchia</taxon>
        <taxon>Heteroconchia</taxon>
        <taxon>Euheterodonta</taxon>
        <taxon>Imparidentia</taxon>
        <taxon>Neoheterodontei</taxon>
        <taxon>Myida</taxon>
        <taxon>Dreissenoidea</taxon>
        <taxon>Dreissenidae</taxon>
        <taxon>Dreissena</taxon>
    </lineage>
</organism>
<dbReference type="SUPFAM" id="SSF82866">
    <property type="entry name" value="Multidrug efflux transporter AcrB transmembrane domain"/>
    <property type="match status" value="2"/>
</dbReference>
<feature type="transmembrane region" description="Helical" evidence="2">
    <location>
        <begin position="485"/>
        <end position="504"/>
    </location>
</feature>
<evidence type="ECO:0000313" key="5">
    <source>
        <dbReference type="Proteomes" id="UP000828390"/>
    </source>
</evidence>
<keyword evidence="2" id="KW-1133">Transmembrane helix</keyword>
<keyword evidence="5" id="KW-1185">Reference proteome</keyword>
<reference evidence="4" key="1">
    <citation type="journal article" date="2019" name="bioRxiv">
        <title>The Genome of the Zebra Mussel, Dreissena polymorpha: A Resource for Invasive Species Research.</title>
        <authorList>
            <person name="McCartney M.A."/>
            <person name="Auch B."/>
            <person name="Kono T."/>
            <person name="Mallez S."/>
            <person name="Zhang Y."/>
            <person name="Obille A."/>
            <person name="Becker A."/>
            <person name="Abrahante J.E."/>
            <person name="Garbe J."/>
            <person name="Badalamenti J.P."/>
            <person name="Herman A."/>
            <person name="Mangelson H."/>
            <person name="Liachko I."/>
            <person name="Sullivan S."/>
            <person name="Sone E.D."/>
            <person name="Koren S."/>
            <person name="Silverstein K.A.T."/>
            <person name="Beckman K.B."/>
            <person name="Gohl D.M."/>
        </authorList>
    </citation>
    <scope>NUCLEOTIDE SEQUENCE</scope>
    <source>
        <strain evidence="4">Duluth1</strain>
        <tissue evidence="4">Whole animal</tissue>
    </source>
</reference>
<dbReference type="PANTHER" id="PTHR46687:SF1">
    <property type="entry name" value="PROTEIN DISPATCHED HOMOLOG 3"/>
    <property type="match status" value="1"/>
</dbReference>
<dbReference type="Pfam" id="PF02460">
    <property type="entry name" value="Patched"/>
    <property type="match status" value="1"/>
</dbReference>
<feature type="transmembrane region" description="Helical" evidence="2">
    <location>
        <begin position="445"/>
        <end position="465"/>
    </location>
</feature>
<evidence type="ECO:0000313" key="4">
    <source>
        <dbReference type="EMBL" id="KAH3824631.1"/>
    </source>
</evidence>
<name>A0A9D4JUH9_DREPO</name>
<feature type="transmembrane region" description="Helical" evidence="2">
    <location>
        <begin position="1071"/>
        <end position="1089"/>
    </location>
</feature>
<evidence type="ECO:0000256" key="1">
    <source>
        <dbReference type="SAM" id="MobiDB-lite"/>
    </source>
</evidence>
<dbReference type="InterPro" id="IPR042480">
    <property type="entry name" value="DISP3"/>
</dbReference>
<feature type="transmembrane region" description="Helical" evidence="2">
    <location>
        <begin position="413"/>
        <end position="433"/>
    </location>
</feature>
<dbReference type="InterPro" id="IPR003392">
    <property type="entry name" value="PTHD_SSD"/>
</dbReference>
<feature type="transmembrane region" description="Helical" evidence="2">
    <location>
        <begin position="389"/>
        <end position="407"/>
    </location>
</feature>
<keyword evidence="2" id="KW-0472">Membrane</keyword>